<dbReference type="InterPro" id="IPR008733">
    <property type="entry name" value="PEX11"/>
</dbReference>
<evidence type="ECO:0000313" key="6">
    <source>
        <dbReference type="EMBL" id="KAK8869501.1"/>
    </source>
</evidence>
<protein>
    <recommendedName>
        <fullName evidence="8">Peroxisomal membrane protein PEX11</fullName>
    </recommendedName>
</protein>
<dbReference type="PANTHER" id="PTHR12652">
    <property type="entry name" value="PEROXISOMAL BIOGENESIS FACTOR 11"/>
    <property type="match status" value="1"/>
</dbReference>
<evidence type="ECO:0008006" key="8">
    <source>
        <dbReference type="Google" id="ProtNLM"/>
    </source>
</evidence>
<feature type="compositionally biased region" description="Basic and acidic residues" evidence="5">
    <location>
        <begin position="104"/>
        <end position="123"/>
    </location>
</feature>
<keyword evidence="3" id="KW-0576">Peroxisome</keyword>
<organism evidence="6 7">
    <name type="scientific">Kwoniella newhampshirensis</name>
    <dbReference type="NCBI Taxonomy" id="1651941"/>
    <lineage>
        <taxon>Eukaryota</taxon>
        <taxon>Fungi</taxon>
        <taxon>Dikarya</taxon>
        <taxon>Basidiomycota</taxon>
        <taxon>Agaricomycotina</taxon>
        <taxon>Tremellomycetes</taxon>
        <taxon>Tremellales</taxon>
        <taxon>Cryptococcaceae</taxon>
        <taxon>Kwoniella</taxon>
    </lineage>
</organism>
<dbReference type="EMBL" id="JBCAWK010000001">
    <property type="protein sequence ID" value="KAK8869501.1"/>
    <property type="molecule type" value="Genomic_DNA"/>
</dbReference>
<proteinExistence type="predicted"/>
<comment type="caution">
    <text evidence="6">The sequence shown here is derived from an EMBL/GenBank/DDBJ whole genome shotgun (WGS) entry which is preliminary data.</text>
</comment>
<evidence type="ECO:0000256" key="1">
    <source>
        <dbReference type="ARBA" id="ARBA00022593"/>
    </source>
</evidence>
<accession>A0AAW0Z5U0</accession>
<keyword evidence="7" id="KW-1185">Reference proteome</keyword>
<dbReference type="KEGG" id="kne:92177326"/>
<dbReference type="GO" id="GO:0005778">
    <property type="term" value="C:peroxisomal membrane"/>
    <property type="evidence" value="ECO:0007669"/>
    <property type="project" value="UniProtKB-SubCell"/>
</dbReference>
<gene>
    <name evidence="6" type="ORF">IAR55_000066</name>
</gene>
<keyword evidence="1" id="KW-0962">Peroxisome biogenesis</keyword>
<comment type="subcellular location">
    <subcellularLocation>
        <location evidence="4">Peroxisome membrane</location>
    </subcellularLocation>
</comment>
<feature type="region of interest" description="Disordered" evidence="5">
    <location>
        <begin position="1"/>
        <end position="60"/>
    </location>
</feature>
<evidence type="ECO:0000256" key="2">
    <source>
        <dbReference type="ARBA" id="ARBA00023136"/>
    </source>
</evidence>
<evidence type="ECO:0000313" key="7">
    <source>
        <dbReference type="Proteomes" id="UP001388673"/>
    </source>
</evidence>
<keyword evidence="2" id="KW-0472">Membrane</keyword>
<evidence type="ECO:0000256" key="4">
    <source>
        <dbReference type="ARBA" id="ARBA00046271"/>
    </source>
</evidence>
<feature type="compositionally biased region" description="Low complexity" evidence="5">
    <location>
        <begin position="33"/>
        <end position="45"/>
    </location>
</feature>
<dbReference type="Proteomes" id="UP001388673">
    <property type="component" value="Unassembled WGS sequence"/>
</dbReference>
<reference evidence="6 7" key="1">
    <citation type="journal article" date="2024" name="bioRxiv">
        <title>Comparative genomics of Cryptococcus and Kwoniella reveals pathogenesis evolution and contrasting karyotype dynamics via intercentromeric recombination or chromosome fusion.</title>
        <authorList>
            <person name="Coelho M.A."/>
            <person name="David-Palma M."/>
            <person name="Shea T."/>
            <person name="Bowers K."/>
            <person name="McGinley-Smith S."/>
            <person name="Mohammad A.W."/>
            <person name="Gnirke A."/>
            <person name="Yurkov A.M."/>
            <person name="Nowrousian M."/>
            <person name="Sun S."/>
            <person name="Cuomo C.A."/>
            <person name="Heitman J."/>
        </authorList>
    </citation>
    <scope>NUCLEOTIDE SEQUENCE [LARGE SCALE GENOMIC DNA]</scope>
    <source>
        <strain evidence="6 7">CBS 13917</strain>
    </source>
</reference>
<feature type="region of interest" description="Disordered" evidence="5">
    <location>
        <begin position="97"/>
        <end position="123"/>
    </location>
</feature>
<sequence>MATPSSPSDRISPVKIIPPTVLTSGYPSPPPSTTSSSSWSHRPFPMDLHASTSGLEGSWRMEGDLSRRSKDIWDIRGSHHEGLGLDINDTITSLGRNVGGSAESAREVSMEKEKGKGKEKEMGKGKEVLGVEVWAKVMDTSRGRDKVLKCAQYSLRTYLYLLTLVSRLRPLSPWFRSNHKRVKMAISGLSLTRKCLLLLNPLHPLTDLLSPHPMSARTLLSHLIDLISAISDDAYCLSRLGLVGRKTGGIADRWSNRFWLLTTIMGLYKLHLKTIPRLRSSATFTPPSAAEKRRSDLSEAEWTNRKLLADLLFVSYDVFELNWPVLEEPMKCLTGLTAGLISTVKLYNAQWDASVGKG</sequence>
<name>A0AAW0Z5U0_9TREE</name>
<dbReference type="AlphaFoldDB" id="A0AAW0Z5U0"/>
<dbReference type="GO" id="GO:0016559">
    <property type="term" value="P:peroxisome fission"/>
    <property type="evidence" value="ECO:0007669"/>
    <property type="project" value="InterPro"/>
</dbReference>
<evidence type="ECO:0000256" key="5">
    <source>
        <dbReference type="SAM" id="MobiDB-lite"/>
    </source>
</evidence>
<evidence type="ECO:0000256" key="3">
    <source>
        <dbReference type="ARBA" id="ARBA00023140"/>
    </source>
</evidence>
<dbReference type="Pfam" id="PF05648">
    <property type="entry name" value="PEX11"/>
    <property type="match status" value="1"/>
</dbReference>
<dbReference type="RefSeq" id="XP_066805747.1">
    <property type="nucleotide sequence ID" value="XM_066943205.1"/>
</dbReference>
<dbReference type="PANTHER" id="PTHR12652:SF19">
    <property type="entry name" value="PEROXISOMAL BIOGENESIS FACTOR 11"/>
    <property type="match status" value="1"/>
</dbReference>
<dbReference type="GeneID" id="92177326"/>